<dbReference type="NCBIfam" id="NF033563">
    <property type="entry name" value="transpos_IS30"/>
    <property type="match status" value="1"/>
</dbReference>
<dbReference type="SUPFAM" id="SSF53098">
    <property type="entry name" value="Ribonuclease H-like"/>
    <property type="match status" value="1"/>
</dbReference>
<dbReference type="InterPro" id="IPR053392">
    <property type="entry name" value="Transposase_IS30-like"/>
</dbReference>
<dbReference type="GO" id="GO:0004803">
    <property type="term" value="F:transposase activity"/>
    <property type="evidence" value="ECO:0007669"/>
    <property type="project" value="TreeGrafter"/>
</dbReference>
<comment type="caution">
    <text evidence="1">The sequence shown here is derived from an EMBL/GenBank/DDBJ whole genome shotgun (WGS) entry which is preliminary data.</text>
</comment>
<dbReference type="InterPro" id="IPR012337">
    <property type="entry name" value="RNaseH-like_sf"/>
</dbReference>
<dbReference type="Proteomes" id="UP000239939">
    <property type="component" value="Unassembled WGS sequence"/>
</dbReference>
<name>A0A2S7DZZ1_9XANT</name>
<evidence type="ECO:0000313" key="1">
    <source>
        <dbReference type="EMBL" id="PPU79424.1"/>
    </source>
</evidence>
<dbReference type="GO" id="GO:0005829">
    <property type="term" value="C:cytosol"/>
    <property type="evidence" value="ECO:0007669"/>
    <property type="project" value="TreeGrafter"/>
</dbReference>
<protein>
    <recommendedName>
        <fullName evidence="3">IS30 family transposase</fullName>
    </recommendedName>
</protein>
<dbReference type="PANTHER" id="PTHR10948:SF23">
    <property type="entry name" value="TRANSPOSASE INSI FOR INSERTION SEQUENCE ELEMENT IS30A-RELATED"/>
    <property type="match status" value="1"/>
</dbReference>
<proteinExistence type="predicted"/>
<keyword evidence="2" id="KW-1185">Reference proteome</keyword>
<reference evidence="2" key="1">
    <citation type="submission" date="2016-08" db="EMBL/GenBank/DDBJ databases">
        <authorList>
            <person name="Merda D."/>
            <person name="Briand M."/>
            <person name="Taghouti G."/>
            <person name="Carrere S."/>
            <person name="Gouzy J."/>
            <person name="Portier P."/>
            <person name="Jacques M.-A."/>
            <person name="Fischer-Le Saux M."/>
        </authorList>
    </citation>
    <scope>NUCLEOTIDE SEQUENCE [LARGE SCALE GENOMIC DNA]</scope>
    <source>
        <strain evidence="2">CFBP1817</strain>
    </source>
</reference>
<dbReference type="PANTHER" id="PTHR10948">
    <property type="entry name" value="TRANSPOSASE"/>
    <property type="match status" value="1"/>
</dbReference>
<evidence type="ECO:0008006" key="3">
    <source>
        <dbReference type="Google" id="ProtNLM"/>
    </source>
</evidence>
<dbReference type="EMBL" id="MDEJ01000315">
    <property type="protein sequence ID" value="PPU79424.1"/>
    <property type="molecule type" value="Genomic_DNA"/>
</dbReference>
<dbReference type="AlphaFoldDB" id="A0A2S7DZZ1"/>
<gene>
    <name evidence="1" type="ORF">XpopCFBP1817_20670</name>
</gene>
<evidence type="ECO:0000313" key="2">
    <source>
        <dbReference type="Proteomes" id="UP000239939"/>
    </source>
</evidence>
<dbReference type="InterPro" id="IPR051917">
    <property type="entry name" value="Transposase-Integrase"/>
</dbReference>
<dbReference type="GO" id="GO:0032196">
    <property type="term" value="P:transposition"/>
    <property type="evidence" value="ECO:0007669"/>
    <property type="project" value="TreeGrafter"/>
</dbReference>
<accession>A0A2S7DZZ1</accession>
<sequence>MRTSLTYDHGTELTRYVKLMDGVNMEVWFADPPAPWQRASNENTNGLLRQLLPKGADLSWVSQQYLTHIA</sequence>
<organism evidence="1 2">
    <name type="scientific">Xanthomonas populi</name>
    <dbReference type="NCBI Taxonomy" id="53414"/>
    <lineage>
        <taxon>Bacteria</taxon>
        <taxon>Pseudomonadati</taxon>
        <taxon>Pseudomonadota</taxon>
        <taxon>Gammaproteobacteria</taxon>
        <taxon>Lysobacterales</taxon>
        <taxon>Lysobacteraceae</taxon>
        <taxon>Xanthomonas</taxon>
    </lineage>
</organism>